<dbReference type="Proteomes" id="UP000248857">
    <property type="component" value="Unassembled WGS sequence"/>
</dbReference>
<evidence type="ECO:0000313" key="3">
    <source>
        <dbReference type="Proteomes" id="UP000248857"/>
    </source>
</evidence>
<comment type="caution">
    <text evidence="2">The sequence shown here is derived from an EMBL/GenBank/DDBJ whole genome shotgun (WGS) entry which is preliminary data.</text>
</comment>
<organism evidence="2 3">
    <name type="scientific">Acaryochloris thomasi RCC1774</name>
    <dbReference type="NCBI Taxonomy" id="1764569"/>
    <lineage>
        <taxon>Bacteria</taxon>
        <taxon>Bacillati</taxon>
        <taxon>Cyanobacteriota</taxon>
        <taxon>Cyanophyceae</taxon>
        <taxon>Acaryochloridales</taxon>
        <taxon>Acaryochloridaceae</taxon>
        <taxon>Acaryochloris</taxon>
        <taxon>Acaryochloris thomasi</taxon>
    </lineage>
</organism>
<keyword evidence="1" id="KW-0472">Membrane</keyword>
<feature type="transmembrane region" description="Helical" evidence="1">
    <location>
        <begin position="16"/>
        <end position="35"/>
    </location>
</feature>
<keyword evidence="1" id="KW-1133">Transmembrane helix</keyword>
<evidence type="ECO:0000313" key="2">
    <source>
        <dbReference type="EMBL" id="PZD72244.1"/>
    </source>
</evidence>
<keyword evidence="3" id="KW-1185">Reference proteome</keyword>
<name>A0A2W1JQ38_9CYAN</name>
<protein>
    <submittedName>
        <fullName evidence="2">Uncharacterized protein</fullName>
    </submittedName>
</protein>
<accession>A0A2W1JQ38</accession>
<proteinExistence type="predicted"/>
<keyword evidence="1" id="KW-0812">Transmembrane</keyword>
<evidence type="ECO:0000256" key="1">
    <source>
        <dbReference type="SAM" id="Phobius"/>
    </source>
</evidence>
<dbReference type="EMBL" id="PQWO01000011">
    <property type="protein sequence ID" value="PZD72244.1"/>
    <property type="molecule type" value="Genomic_DNA"/>
</dbReference>
<dbReference type="RefSeq" id="WP_110987229.1">
    <property type="nucleotide sequence ID" value="NZ_CAWNWM010000011.1"/>
</dbReference>
<dbReference type="AlphaFoldDB" id="A0A2W1JQ38"/>
<reference evidence="2 3" key="1">
    <citation type="journal article" date="2018" name="Sci. Rep.">
        <title>A novel species of the marine cyanobacterium Acaryochloris with a unique pigment content and lifestyle.</title>
        <authorList>
            <person name="Partensky F."/>
            <person name="Six C."/>
            <person name="Ratin M."/>
            <person name="Garczarek L."/>
            <person name="Vaulot D."/>
            <person name="Probert I."/>
            <person name="Calteau A."/>
            <person name="Gourvil P."/>
            <person name="Marie D."/>
            <person name="Grebert T."/>
            <person name="Bouchier C."/>
            <person name="Le Panse S."/>
            <person name="Gachenot M."/>
            <person name="Rodriguez F."/>
            <person name="Garrido J.L."/>
        </authorList>
    </citation>
    <scope>NUCLEOTIDE SEQUENCE [LARGE SCALE GENOMIC DNA]</scope>
    <source>
        <strain evidence="2 3">RCC1774</strain>
    </source>
</reference>
<sequence length="74" mass="7600">MSYQSSAGTGGISSDLVVVASLAVAFSMFVAGYTATRASLSESSSQITADLKDTEINVVGHEGTLWESVSQPAQ</sequence>
<gene>
    <name evidence="2" type="ORF">C1752_03831</name>
</gene>